<organism evidence="7 8">
    <name type="scientific">Pseudonocardia aurantiaca</name>
    <dbReference type="NCBI Taxonomy" id="75290"/>
    <lineage>
        <taxon>Bacteria</taxon>
        <taxon>Bacillati</taxon>
        <taxon>Actinomycetota</taxon>
        <taxon>Actinomycetes</taxon>
        <taxon>Pseudonocardiales</taxon>
        <taxon>Pseudonocardiaceae</taxon>
        <taxon>Pseudonocardia</taxon>
    </lineage>
</organism>
<feature type="DNA-binding region" description="H-T-H motif" evidence="4">
    <location>
        <begin position="38"/>
        <end position="57"/>
    </location>
</feature>
<dbReference type="EMBL" id="JBHUCP010000003">
    <property type="protein sequence ID" value="MFD1528956.1"/>
    <property type="molecule type" value="Genomic_DNA"/>
</dbReference>
<comment type="caution">
    <text evidence="7">The sequence shown here is derived from an EMBL/GenBank/DDBJ whole genome shotgun (WGS) entry which is preliminary data.</text>
</comment>
<dbReference type="InterPro" id="IPR050109">
    <property type="entry name" value="HTH-type_TetR-like_transc_reg"/>
</dbReference>
<keyword evidence="1" id="KW-0805">Transcription regulation</keyword>
<dbReference type="PANTHER" id="PTHR30055">
    <property type="entry name" value="HTH-TYPE TRANSCRIPTIONAL REGULATOR RUTR"/>
    <property type="match status" value="1"/>
</dbReference>
<evidence type="ECO:0000256" key="3">
    <source>
        <dbReference type="ARBA" id="ARBA00023163"/>
    </source>
</evidence>
<proteinExistence type="predicted"/>
<keyword evidence="8" id="KW-1185">Reference proteome</keyword>
<dbReference type="PROSITE" id="PS50977">
    <property type="entry name" value="HTH_TETR_2"/>
    <property type="match status" value="1"/>
</dbReference>
<dbReference type="InterPro" id="IPR036271">
    <property type="entry name" value="Tet_transcr_reg_TetR-rel_C_sf"/>
</dbReference>
<evidence type="ECO:0000256" key="1">
    <source>
        <dbReference type="ARBA" id="ARBA00023015"/>
    </source>
</evidence>
<accession>A0ABW4FGS9</accession>
<evidence type="ECO:0000313" key="7">
    <source>
        <dbReference type="EMBL" id="MFD1528956.1"/>
    </source>
</evidence>
<sequence length="213" mass="22713">MPEEVPRRRGRYNEAARNDRAVLEAAREVFTAQGFDAPVSAVAERAGCGMGSLYRRYPTKEALLQRLCVLAMEQAVEAAETGLRHEDPWSGLAHYVRECVAFGSGALAPLAGTIATSPEMWATSERGSSVIAALVERAHAAGVLRADATRLDIALLIEQFSRRSRTPVADEGAARARLVAIALDGLRAPGAEPLPGDPPDPQAYAARWGPQAG</sequence>
<name>A0ABW4FGS9_9PSEU</name>
<dbReference type="Pfam" id="PF00440">
    <property type="entry name" value="TetR_N"/>
    <property type="match status" value="1"/>
</dbReference>
<dbReference type="RefSeq" id="WP_343984815.1">
    <property type="nucleotide sequence ID" value="NZ_BAAAJG010000025.1"/>
</dbReference>
<dbReference type="InterPro" id="IPR049445">
    <property type="entry name" value="TetR_SbtR-like_C"/>
</dbReference>
<gene>
    <name evidence="7" type="ORF">ACFSCY_05845</name>
</gene>
<dbReference type="InterPro" id="IPR001647">
    <property type="entry name" value="HTH_TetR"/>
</dbReference>
<dbReference type="Proteomes" id="UP001597145">
    <property type="component" value="Unassembled WGS sequence"/>
</dbReference>
<dbReference type="Gene3D" id="1.10.357.10">
    <property type="entry name" value="Tetracycline Repressor, domain 2"/>
    <property type="match status" value="1"/>
</dbReference>
<keyword evidence="2 4" id="KW-0238">DNA-binding</keyword>
<evidence type="ECO:0000256" key="2">
    <source>
        <dbReference type="ARBA" id="ARBA00023125"/>
    </source>
</evidence>
<dbReference type="Pfam" id="PF21597">
    <property type="entry name" value="TetR_C_43"/>
    <property type="match status" value="1"/>
</dbReference>
<dbReference type="SUPFAM" id="SSF46689">
    <property type="entry name" value="Homeodomain-like"/>
    <property type="match status" value="1"/>
</dbReference>
<evidence type="ECO:0000313" key="8">
    <source>
        <dbReference type="Proteomes" id="UP001597145"/>
    </source>
</evidence>
<dbReference type="PANTHER" id="PTHR30055:SF234">
    <property type="entry name" value="HTH-TYPE TRANSCRIPTIONAL REGULATOR BETI"/>
    <property type="match status" value="1"/>
</dbReference>
<evidence type="ECO:0000256" key="5">
    <source>
        <dbReference type="SAM" id="MobiDB-lite"/>
    </source>
</evidence>
<feature type="region of interest" description="Disordered" evidence="5">
    <location>
        <begin position="189"/>
        <end position="213"/>
    </location>
</feature>
<dbReference type="InterPro" id="IPR009057">
    <property type="entry name" value="Homeodomain-like_sf"/>
</dbReference>
<reference evidence="8" key="1">
    <citation type="journal article" date="2019" name="Int. J. Syst. Evol. Microbiol.">
        <title>The Global Catalogue of Microorganisms (GCM) 10K type strain sequencing project: providing services to taxonomists for standard genome sequencing and annotation.</title>
        <authorList>
            <consortium name="The Broad Institute Genomics Platform"/>
            <consortium name="The Broad Institute Genome Sequencing Center for Infectious Disease"/>
            <person name="Wu L."/>
            <person name="Ma J."/>
        </authorList>
    </citation>
    <scope>NUCLEOTIDE SEQUENCE [LARGE SCALE GENOMIC DNA]</scope>
    <source>
        <strain evidence="8">JCM 12165</strain>
    </source>
</reference>
<evidence type="ECO:0000259" key="6">
    <source>
        <dbReference type="PROSITE" id="PS50977"/>
    </source>
</evidence>
<protein>
    <submittedName>
        <fullName evidence="7">TetR/AcrR family transcriptional regulator</fullName>
    </submittedName>
</protein>
<dbReference type="PRINTS" id="PR00455">
    <property type="entry name" value="HTHTETR"/>
</dbReference>
<evidence type="ECO:0000256" key="4">
    <source>
        <dbReference type="PROSITE-ProRule" id="PRU00335"/>
    </source>
</evidence>
<dbReference type="SUPFAM" id="SSF48498">
    <property type="entry name" value="Tetracyclin repressor-like, C-terminal domain"/>
    <property type="match status" value="1"/>
</dbReference>
<keyword evidence="3" id="KW-0804">Transcription</keyword>
<feature type="domain" description="HTH tetR-type" evidence="6">
    <location>
        <begin position="16"/>
        <end position="75"/>
    </location>
</feature>